<dbReference type="PATRIC" id="fig|1263870.3.peg.2973"/>
<dbReference type="RefSeq" id="WP_008679074.1">
    <property type="nucleotide sequence ID" value="NZ_ANOH01000197.1"/>
</dbReference>
<comment type="similarity">
    <text evidence="1">Belongs to the NAD(P)-dependent epimerase/dehydratase family.</text>
</comment>
<reference evidence="3 4" key="1">
    <citation type="journal article" date="2013" name="Mar. Genomics">
        <title>Expression of sulfatases in Rhodopirellula baltica and the diversity of sulfatases in the genus Rhodopirellula.</title>
        <authorList>
            <person name="Wegner C.E."/>
            <person name="Richter-Heitmann T."/>
            <person name="Klindworth A."/>
            <person name="Klockow C."/>
            <person name="Richter M."/>
            <person name="Achstetter T."/>
            <person name="Glockner F.O."/>
            <person name="Harder J."/>
        </authorList>
    </citation>
    <scope>NUCLEOTIDE SEQUENCE [LARGE SCALE GENOMIC DNA]</scope>
    <source>
        <strain evidence="3 4">SM41</strain>
    </source>
</reference>
<evidence type="ECO:0000256" key="1">
    <source>
        <dbReference type="ARBA" id="ARBA00007637"/>
    </source>
</evidence>
<dbReference type="Pfam" id="PF01370">
    <property type="entry name" value="Epimerase"/>
    <property type="match status" value="1"/>
</dbReference>
<dbReference type="PANTHER" id="PTHR43000">
    <property type="entry name" value="DTDP-D-GLUCOSE 4,6-DEHYDRATASE-RELATED"/>
    <property type="match status" value="1"/>
</dbReference>
<proteinExistence type="inferred from homology"/>
<evidence type="ECO:0000313" key="4">
    <source>
        <dbReference type="Proteomes" id="UP000011885"/>
    </source>
</evidence>
<dbReference type="InterPro" id="IPR001509">
    <property type="entry name" value="Epimerase_deHydtase"/>
</dbReference>
<evidence type="ECO:0000259" key="2">
    <source>
        <dbReference type="Pfam" id="PF01370"/>
    </source>
</evidence>
<dbReference type="Gene3D" id="3.90.25.10">
    <property type="entry name" value="UDP-galactose 4-epimerase, domain 1"/>
    <property type="match status" value="1"/>
</dbReference>
<evidence type="ECO:0000313" key="3">
    <source>
        <dbReference type="EMBL" id="EMI55783.1"/>
    </source>
</evidence>
<dbReference type="EMBL" id="ANOH01000197">
    <property type="protein sequence ID" value="EMI55783.1"/>
    <property type="molecule type" value="Genomic_DNA"/>
</dbReference>
<keyword evidence="4" id="KW-1185">Reference proteome</keyword>
<dbReference type="InterPro" id="IPR036291">
    <property type="entry name" value="NAD(P)-bd_dom_sf"/>
</dbReference>
<dbReference type="Gene3D" id="3.40.50.720">
    <property type="entry name" value="NAD(P)-binding Rossmann-like Domain"/>
    <property type="match status" value="1"/>
</dbReference>
<dbReference type="SUPFAM" id="SSF51735">
    <property type="entry name" value="NAD(P)-binding Rossmann-fold domains"/>
    <property type="match status" value="1"/>
</dbReference>
<name>M5UIE2_9BACT</name>
<dbReference type="AlphaFoldDB" id="M5UIE2"/>
<feature type="domain" description="NAD-dependent epimerase/dehydratase" evidence="2">
    <location>
        <begin position="3"/>
        <end position="221"/>
    </location>
</feature>
<organism evidence="3 4">
    <name type="scientific">Rhodopirellula sallentina SM41</name>
    <dbReference type="NCBI Taxonomy" id="1263870"/>
    <lineage>
        <taxon>Bacteria</taxon>
        <taxon>Pseudomonadati</taxon>
        <taxon>Planctomycetota</taxon>
        <taxon>Planctomycetia</taxon>
        <taxon>Pirellulales</taxon>
        <taxon>Pirellulaceae</taxon>
        <taxon>Rhodopirellula</taxon>
    </lineage>
</organism>
<dbReference type="Proteomes" id="UP000011885">
    <property type="component" value="Unassembled WGS sequence"/>
</dbReference>
<protein>
    <submittedName>
        <fullName evidence="3">NAD-dependent epimerase/dehydratase</fullName>
    </submittedName>
</protein>
<gene>
    <name evidence="3" type="ORF">RSSM_02799</name>
</gene>
<comment type="caution">
    <text evidence="3">The sequence shown here is derived from an EMBL/GenBank/DDBJ whole genome shotgun (WGS) entry which is preliminary data.</text>
</comment>
<sequence length="282" mass="31883">MRVTVTGATGFIGRHYATEMLRRGHDLTVIGREQKSLDEMPWAKKVRFVSADVNEKNDSLWQELGATDLLVHLAWPGLPNYNATFHFEENLLAAYELVRSFVTAGCPRVLITGTCFEYGNVQGVISETTPTQPTNPYGLAKDCLHRFLRQLQNVTPYRLTWARLFYMYGPGQSPRSLISQLEAALERGDESFPMSGGEQLRDYLRVETVASHLAMLSEHPTFCGPINVCSGSPISVRRLVEQEIARHDAEIRLELGHYPYPDYEPFAFWGDKTLLQSLETTP</sequence>
<accession>M5UIE2</accession>
<dbReference type="OrthoDB" id="258549at2"/>